<evidence type="ECO:0000313" key="1">
    <source>
        <dbReference type="EMBL" id="GAA1217974.1"/>
    </source>
</evidence>
<gene>
    <name evidence="1" type="ORF">GCM10009655_16710</name>
</gene>
<dbReference type="EMBL" id="BAAAKW010000030">
    <property type="protein sequence ID" value="GAA1217974.1"/>
    <property type="molecule type" value="Genomic_DNA"/>
</dbReference>
<name>A0ABN1VQ97_9MICO</name>
<dbReference type="Proteomes" id="UP001500943">
    <property type="component" value="Unassembled WGS sequence"/>
</dbReference>
<comment type="caution">
    <text evidence="1">The sequence shown here is derived from an EMBL/GenBank/DDBJ whole genome shotgun (WGS) entry which is preliminary data.</text>
</comment>
<evidence type="ECO:0000313" key="2">
    <source>
        <dbReference type="Proteomes" id="UP001500943"/>
    </source>
</evidence>
<keyword evidence="2" id="KW-1185">Reference proteome</keyword>
<protein>
    <submittedName>
        <fullName evidence="1">Uncharacterized protein</fullName>
    </submittedName>
</protein>
<sequence length="41" mass="4766">MLQLLRRLDRYCGLAQLLEHIKVLTKIALEGKNSNGELIDW</sequence>
<accession>A0ABN1VQ97</accession>
<proteinExistence type="predicted"/>
<organism evidence="1 2">
    <name type="scientific">Rhodoglobus aureus</name>
    <dbReference type="NCBI Taxonomy" id="191497"/>
    <lineage>
        <taxon>Bacteria</taxon>
        <taxon>Bacillati</taxon>
        <taxon>Actinomycetota</taxon>
        <taxon>Actinomycetes</taxon>
        <taxon>Micrococcales</taxon>
        <taxon>Microbacteriaceae</taxon>
        <taxon>Rhodoglobus</taxon>
    </lineage>
</organism>
<reference evidence="1 2" key="1">
    <citation type="journal article" date="2019" name="Int. J. Syst. Evol. Microbiol.">
        <title>The Global Catalogue of Microorganisms (GCM) 10K type strain sequencing project: providing services to taxonomists for standard genome sequencing and annotation.</title>
        <authorList>
            <consortium name="The Broad Institute Genomics Platform"/>
            <consortium name="The Broad Institute Genome Sequencing Center for Infectious Disease"/>
            <person name="Wu L."/>
            <person name="Ma J."/>
        </authorList>
    </citation>
    <scope>NUCLEOTIDE SEQUENCE [LARGE SCALE GENOMIC DNA]</scope>
    <source>
        <strain evidence="1 2">JCM 12762</strain>
    </source>
</reference>